<dbReference type="RefSeq" id="WP_020851481.1">
    <property type="nucleotide sequence ID" value="NZ_CP006696.1"/>
</dbReference>
<accession>A0A060H8D5</accession>
<protein>
    <submittedName>
        <fullName evidence="2">Uncharacterized protein</fullName>
    </submittedName>
</protein>
<keyword evidence="1" id="KW-0812">Transmembrane</keyword>
<dbReference type="KEGG" id="xfs:D934_11630"/>
<name>A0A060H8D5_XYLFS</name>
<keyword evidence="1" id="KW-1133">Transmembrane helix</keyword>
<feature type="transmembrane region" description="Helical" evidence="1">
    <location>
        <begin position="104"/>
        <end position="123"/>
    </location>
</feature>
<reference evidence="2 3" key="1">
    <citation type="submission" date="2013-08" db="EMBL/GenBank/DDBJ databases">
        <authorList>
            <person name="Stouthamer R."/>
            <person name="Nunney L."/>
        </authorList>
    </citation>
    <scope>NUCLEOTIDE SEQUENCE [LARGE SCALE GENOMIC DNA]</scope>
    <source>
        <strain evidence="3">ann-1</strain>
    </source>
</reference>
<dbReference type="Proteomes" id="UP000027215">
    <property type="component" value="Chromosome"/>
</dbReference>
<evidence type="ECO:0000313" key="3">
    <source>
        <dbReference type="Proteomes" id="UP000027215"/>
    </source>
</evidence>
<organism evidence="2 3">
    <name type="scientific">Xylella fastidiosa subsp. sandyi Ann-1</name>
    <dbReference type="NCBI Taxonomy" id="155920"/>
    <lineage>
        <taxon>Bacteria</taxon>
        <taxon>Pseudomonadati</taxon>
        <taxon>Pseudomonadota</taxon>
        <taxon>Gammaproteobacteria</taxon>
        <taxon>Lysobacterales</taxon>
        <taxon>Lysobacteraceae</taxon>
        <taxon>Xylella</taxon>
    </lineage>
</organism>
<dbReference type="AlphaFoldDB" id="A0A060H8D5"/>
<dbReference type="EMBL" id="CP006696">
    <property type="protein sequence ID" value="AIC11585.1"/>
    <property type="molecule type" value="Genomic_DNA"/>
</dbReference>
<gene>
    <name evidence="2" type="ORF">D934_11630</name>
</gene>
<feature type="transmembrane region" description="Helical" evidence="1">
    <location>
        <begin position="160"/>
        <end position="185"/>
    </location>
</feature>
<sequence length="188" mass="21505">MMNLTSLERVLNIKLKEYKEYIAAHQYYVIGVFIFLPMIVSKIAILIGVTNIGFVSPWEISYRTAFGGAEGYTLTMVMYWVMSPLAFLWLYSQANYPGMSLRKAIILLPAAWFLSIICGGGMIENMSVDYLTKASAYTVGRWFSGQLFFSLGESHFGFCMIYVMLVFMCVAIWYCTLSLTLRLIFKRL</sequence>
<evidence type="ECO:0000256" key="1">
    <source>
        <dbReference type="SAM" id="Phobius"/>
    </source>
</evidence>
<feature type="transmembrane region" description="Helical" evidence="1">
    <location>
        <begin position="72"/>
        <end position="92"/>
    </location>
</feature>
<proteinExistence type="predicted"/>
<dbReference type="PATRIC" id="fig|155920.8.peg.2726"/>
<evidence type="ECO:0000313" key="2">
    <source>
        <dbReference type="EMBL" id="AIC11585.1"/>
    </source>
</evidence>
<feature type="transmembrane region" description="Helical" evidence="1">
    <location>
        <begin position="27"/>
        <end position="52"/>
    </location>
</feature>
<keyword evidence="1" id="KW-0472">Membrane</keyword>
<dbReference type="HOGENOM" id="CLU_1440563_0_0_6"/>